<evidence type="ECO:0000313" key="2">
    <source>
        <dbReference type="EMBL" id="GLB44086.1"/>
    </source>
</evidence>
<proteinExistence type="predicted"/>
<feature type="compositionally biased region" description="Low complexity" evidence="1">
    <location>
        <begin position="55"/>
        <end position="75"/>
    </location>
</feature>
<evidence type="ECO:0000313" key="3">
    <source>
        <dbReference type="Proteomes" id="UP001063166"/>
    </source>
</evidence>
<dbReference type="AlphaFoldDB" id="A0A9P3PZQ9"/>
<sequence>MQLKSGAELTAVAHNTVEADDASQTSPLPPLNPSGPTSTNARVSVDSHACLRDGSPATAPASPAAAPASPAAAPASPAAGAQAIYRMKPSLRPAPGYDTSKCFFIYFHSLMLIP</sequence>
<evidence type="ECO:0000256" key="1">
    <source>
        <dbReference type="SAM" id="MobiDB-lite"/>
    </source>
</evidence>
<organism evidence="2 3">
    <name type="scientific">Lyophyllum shimeji</name>
    <name type="common">Hon-shimeji</name>
    <name type="synonym">Tricholoma shimeji</name>
    <dbReference type="NCBI Taxonomy" id="47721"/>
    <lineage>
        <taxon>Eukaryota</taxon>
        <taxon>Fungi</taxon>
        <taxon>Dikarya</taxon>
        <taxon>Basidiomycota</taxon>
        <taxon>Agaricomycotina</taxon>
        <taxon>Agaricomycetes</taxon>
        <taxon>Agaricomycetidae</taxon>
        <taxon>Agaricales</taxon>
        <taxon>Tricholomatineae</taxon>
        <taxon>Lyophyllaceae</taxon>
        <taxon>Lyophyllum</taxon>
    </lineage>
</organism>
<keyword evidence="3" id="KW-1185">Reference proteome</keyword>
<dbReference type="EMBL" id="BRPK01000016">
    <property type="protein sequence ID" value="GLB44086.1"/>
    <property type="molecule type" value="Genomic_DNA"/>
</dbReference>
<dbReference type="Proteomes" id="UP001063166">
    <property type="component" value="Unassembled WGS sequence"/>
</dbReference>
<accession>A0A9P3PZQ9</accession>
<feature type="region of interest" description="Disordered" evidence="1">
    <location>
        <begin position="1"/>
        <end position="75"/>
    </location>
</feature>
<comment type="caution">
    <text evidence="2">The sequence shown here is derived from an EMBL/GenBank/DDBJ whole genome shotgun (WGS) entry which is preliminary data.</text>
</comment>
<gene>
    <name evidence="2" type="ORF">LshimejAT787_1600160</name>
</gene>
<reference evidence="2" key="1">
    <citation type="submission" date="2022-07" db="EMBL/GenBank/DDBJ databases">
        <title>The genome of Lyophyllum shimeji provides insight into the initial evolution of ectomycorrhizal fungal genome.</title>
        <authorList>
            <person name="Kobayashi Y."/>
            <person name="Shibata T."/>
            <person name="Hirakawa H."/>
            <person name="Shigenobu S."/>
            <person name="Nishiyama T."/>
            <person name="Yamada A."/>
            <person name="Hasebe M."/>
            <person name="Kawaguchi M."/>
        </authorList>
    </citation>
    <scope>NUCLEOTIDE SEQUENCE</scope>
    <source>
        <strain evidence="2">AT787</strain>
    </source>
</reference>
<name>A0A9P3PZQ9_LYOSH</name>
<protein>
    <submittedName>
        <fullName evidence="2">Uncharacterized protein</fullName>
    </submittedName>
</protein>